<dbReference type="Pfam" id="PF00496">
    <property type="entry name" value="SBP_bac_5"/>
    <property type="match status" value="1"/>
</dbReference>
<dbReference type="PIRSF" id="PIRSF002741">
    <property type="entry name" value="MppA"/>
    <property type="match status" value="1"/>
</dbReference>
<dbReference type="CDD" id="cd08500">
    <property type="entry name" value="PBP2_NikA_DppA_OppA_like_4"/>
    <property type="match status" value="1"/>
</dbReference>
<keyword evidence="2" id="KW-0813">Transport</keyword>
<dbReference type="PANTHER" id="PTHR30290">
    <property type="entry name" value="PERIPLASMIC BINDING COMPONENT OF ABC TRANSPORTER"/>
    <property type="match status" value="1"/>
</dbReference>
<keyword evidence="6" id="KW-1185">Reference proteome</keyword>
<dbReference type="AlphaFoldDB" id="A0A1H9B994"/>
<dbReference type="SUPFAM" id="SSF53850">
    <property type="entry name" value="Periplasmic binding protein-like II"/>
    <property type="match status" value="1"/>
</dbReference>
<reference evidence="5 6" key="1">
    <citation type="submission" date="2016-10" db="EMBL/GenBank/DDBJ databases">
        <authorList>
            <person name="de Groot N.N."/>
        </authorList>
    </citation>
    <scope>NUCLEOTIDE SEQUENCE [LARGE SCALE GENOMIC DNA]</scope>
    <source>
        <strain evidence="5 6">B25</strain>
    </source>
</reference>
<dbReference type="EMBL" id="FOFU01000001">
    <property type="protein sequence ID" value="SEP85317.1"/>
    <property type="molecule type" value="Genomic_DNA"/>
</dbReference>
<proteinExistence type="inferred from homology"/>
<sequence>MNKKTICISMGILCFLMASCSKIPEMTLEEIELHSQNLNAELIQKTLSKPWTGQEFKAGNVGGIWYDTILSDPKTFNQVIAERDGTSASIVSMTLEYLSDYDMTTREWKPRAAYYQIITDEEANTLTVRFTIRDDFYWTWYGSDKKIPVTSDDFVFWYNEIDGDPDMGSNGYGSQWILMEDGTEAHIDCKKIDDKTFEFIYPRIVADPMLSTNMKLCPSFIFKPAKEKNGAEGIKALFSIDKDPKEIPSCGMWYITEYIPAQRLVFTRNPNYWDKDSNGNSIPYPEQRIYQIVGDTNTDYLLFKQGQTEVYSPTPEQVEDLVANQKEDYTVFNADGSMGSSMWSFNQNPQNKDKPYYNWFTKKEFRQAMSCLFNRDRVALQTYRGLAEAKYDFFPEVNPYFNPDITLKYKYNPKQAEELLQSIGFVKKDGHYYDDKGNKIEFDLLISSGGTTANDMAQIITDECSKVGITINVRQVDFQKQVEMLTSTYDWQSIFIGLGKNLFPSQGANVWPSYGNLHLWYPLQETPATDWEARVDYLYNEGSFTIDHDKAKAIWDEYQEILLEQCPVIYLMRSKSFFAIRNKWDLTNVYYDNRNSALIDNVYLKEGR</sequence>
<gene>
    <name evidence="5" type="ORF">SAMN04487977_101617</name>
</gene>
<dbReference type="Gene3D" id="3.40.190.10">
    <property type="entry name" value="Periplasmic binding protein-like II"/>
    <property type="match status" value="1"/>
</dbReference>
<accession>A0A1H9B994</accession>
<evidence type="ECO:0000313" key="6">
    <source>
        <dbReference type="Proteomes" id="UP000182360"/>
    </source>
</evidence>
<evidence type="ECO:0000259" key="4">
    <source>
        <dbReference type="Pfam" id="PF00496"/>
    </source>
</evidence>
<evidence type="ECO:0000313" key="5">
    <source>
        <dbReference type="EMBL" id="SEP85317.1"/>
    </source>
</evidence>
<dbReference type="GO" id="GO:0043190">
    <property type="term" value="C:ATP-binding cassette (ABC) transporter complex"/>
    <property type="evidence" value="ECO:0007669"/>
    <property type="project" value="InterPro"/>
</dbReference>
<evidence type="ECO:0000256" key="3">
    <source>
        <dbReference type="ARBA" id="ARBA00022729"/>
    </source>
</evidence>
<dbReference type="GO" id="GO:0030288">
    <property type="term" value="C:outer membrane-bounded periplasmic space"/>
    <property type="evidence" value="ECO:0007669"/>
    <property type="project" value="UniProtKB-ARBA"/>
</dbReference>
<dbReference type="Proteomes" id="UP000182360">
    <property type="component" value="Unassembled WGS sequence"/>
</dbReference>
<dbReference type="Gene3D" id="3.90.76.10">
    <property type="entry name" value="Dipeptide-binding Protein, Domain 1"/>
    <property type="match status" value="1"/>
</dbReference>
<dbReference type="InterPro" id="IPR039424">
    <property type="entry name" value="SBP_5"/>
</dbReference>
<dbReference type="PANTHER" id="PTHR30290:SF9">
    <property type="entry name" value="OLIGOPEPTIDE-BINDING PROTEIN APPA"/>
    <property type="match status" value="1"/>
</dbReference>
<dbReference type="Gene3D" id="3.10.105.10">
    <property type="entry name" value="Dipeptide-binding Protein, Domain 3"/>
    <property type="match status" value="1"/>
</dbReference>
<dbReference type="GO" id="GO:0015833">
    <property type="term" value="P:peptide transport"/>
    <property type="evidence" value="ECO:0007669"/>
    <property type="project" value="TreeGrafter"/>
</dbReference>
<evidence type="ECO:0000256" key="2">
    <source>
        <dbReference type="ARBA" id="ARBA00022448"/>
    </source>
</evidence>
<comment type="similarity">
    <text evidence="1">Belongs to the bacterial solute-binding protein 5 family.</text>
</comment>
<feature type="domain" description="Solute-binding protein family 5" evidence="4">
    <location>
        <begin position="120"/>
        <end position="512"/>
    </location>
</feature>
<dbReference type="InterPro" id="IPR000914">
    <property type="entry name" value="SBP_5_dom"/>
</dbReference>
<protein>
    <submittedName>
        <fullName evidence="5">Peptide/nickel transport system substrate-binding protein</fullName>
    </submittedName>
</protein>
<dbReference type="InterPro" id="IPR030678">
    <property type="entry name" value="Peptide/Ni-bd"/>
</dbReference>
<evidence type="ECO:0000256" key="1">
    <source>
        <dbReference type="ARBA" id="ARBA00005695"/>
    </source>
</evidence>
<organism evidence="5 6">
    <name type="scientific">Treponema bryantii</name>
    <dbReference type="NCBI Taxonomy" id="163"/>
    <lineage>
        <taxon>Bacteria</taxon>
        <taxon>Pseudomonadati</taxon>
        <taxon>Spirochaetota</taxon>
        <taxon>Spirochaetia</taxon>
        <taxon>Spirochaetales</taxon>
        <taxon>Treponemataceae</taxon>
        <taxon>Treponema</taxon>
    </lineage>
</organism>
<keyword evidence="3" id="KW-0732">Signal</keyword>
<name>A0A1H9B994_9SPIR</name>
<dbReference type="PROSITE" id="PS51257">
    <property type="entry name" value="PROKAR_LIPOPROTEIN"/>
    <property type="match status" value="1"/>
</dbReference>
<dbReference type="OrthoDB" id="9772924at2"/>
<dbReference type="GO" id="GO:1904680">
    <property type="term" value="F:peptide transmembrane transporter activity"/>
    <property type="evidence" value="ECO:0007669"/>
    <property type="project" value="TreeGrafter"/>
</dbReference>